<feature type="region of interest" description="Disordered" evidence="7">
    <location>
        <begin position="1238"/>
        <end position="1263"/>
    </location>
</feature>
<dbReference type="Pfam" id="PF23662">
    <property type="entry name" value="DUF7152"/>
    <property type="match status" value="1"/>
</dbReference>
<dbReference type="Pfam" id="PF23194">
    <property type="entry name" value="NOMO_5th"/>
    <property type="match status" value="1"/>
</dbReference>
<dbReference type="InterPro" id="IPR056187">
    <property type="entry name" value="NOMO_8th"/>
</dbReference>
<evidence type="ECO:0000256" key="6">
    <source>
        <dbReference type="ARBA" id="ARBA00023136"/>
    </source>
</evidence>
<dbReference type="InterPro" id="IPR056188">
    <property type="entry name" value="NOMO_6th"/>
</dbReference>
<dbReference type="PANTHER" id="PTHR23303">
    <property type="entry name" value="CARBOXYPEPTIDASE REGULATORY REGION-CONTAINING"/>
    <property type="match status" value="1"/>
</dbReference>
<keyword evidence="5 8" id="KW-1133">Transmembrane helix</keyword>
<protein>
    <submittedName>
        <fullName evidence="18">Uncharacterized protein</fullName>
    </submittedName>
</protein>
<dbReference type="InterPro" id="IPR056319">
    <property type="entry name" value="NOMO_7th"/>
</dbReference>
<dbReference type="GO" id="GO:0005789">
    <property type="term" value="C:endoplasmic reticulum membrane"/>
    <property type="evidence" value="ECO:0007669"/>
    <property type="project" value="UniProtKB-SubCell"/>
</dbReference>
<dbReference type="InterPro" id="IPR055576">
    <property type="entry name" value="DUF7152"/>
</dbReference>
<dbReference type="Proteomes" id="UP000822688">
    <property type="component" value="Chromosome 6"/>
</dbReference>
<feature type="transmembrane region" description="Helical" evidence="8">
    <location>
        <begin position="57"/>
        <end position="75"/>
    </location>
</feature>
<dbReference type="Pfam" id="PF23196">
    <property type="entry name" value="NOMO_6th"/>
    <property type="match status" value="1"/>
</dbReference>
<dbReference type="Pfam" id="PF23193">
    <property type="entry name" value="NOMO_3rd"/>
    <property type="match status" value="1"/>
</dbReference>
<evidence type="ECO:0000313" key="19">
    <source>
        <dbReference type="Proteomes" id="UP000822688"/>
    </source>
</evidence>
<dbReference type="Gene3D" id="2.60.40.1120">
    <property type="entry name" value="Carboxypeptidase-like, regulatory domain"/>
    <property type="match status" value="2"/>
</dbReference>
<name>A0A8T0HGL7_CERPU</name>
<evidence type="ECO:0000256" key="3">
    <source>
        <dbReference type="ARBA" id="ARBA00022729"/>
    </source>
</evidence>
<evidence type="ECO:0000256" key="2">
    <source>
        <dbReference type="ARBA" id="ARBA00022692"/>
    </source>
</evidence>
<proteinExistence type="predicted"/>
<feature type="domain" description="NOMO-like N-terminal beta-sandwich" evidence="9">
    <location>
        <begin position="100"/>
        <end position="176"/>
    </location>
</feature>
<evidence type="ECO:0000259" key="16">
    <source>
        <dbReference type="Pfam" id="PF23660"/>
    </source>
</evidence>
<evidence type="ECO:0000259" key="15">
    <source>
        <dbReference type="Pfam" id="PF23196"/>
    </source>
</evidence>
<evidence type="ECO:0000313" key="18">
    <source>
        <dbReference type="EMBL" id="KAG0568172.1"/>
    </source>
</evidence>
<feature type="domain" description="NOMO eighth prealbumin-like" evidence="16">
    <location>
        <begin position="723"/>
        <end position="832"/>
    </location>
</feature>
<dbReference type="PANTHER" id="PTHR23303:SF14">
    <property type="entry name" value="BOS COMPLEX SUBUNIT NOMO1-RELATED"/>
    <property type="match status" value="1"/>
</dbReference>
<comment type="subcellular location">
    <subcellularLocation>
        <location evidence="1">Endoplasmic reticulum membrane</location>
        <topology evidence="1">Single-pass type I membrane protein</topology>
    </subcellularLocation>
</comment>
<keyword evidence="6 8" id="KW-0472">Membrane</keyword>
<dbReference type="Pfam" id="PF23660">
    <property type="entry name" value="NOMO_8th"/>
    <property type="match status" value="1"/>
</dbReference>
<dbReference type="InterPro" id="IPR056189">
    <property type="entry name" value="NOMO_3rd"/>
</dbReference>
<reference evidence="18 19" key="1">
    <citation type="submission" date="2020-06" db="EMBL/GenBank/DDBJ databases">
        <title>WGS assembly of Ceratodon purpureus strain R40.</title>
        <authorList>
            <person name="Carey S.B."/>
            <person name="Jenkins J."/>
            <person name="Shu S."/>
            <person name="Lovell J.T."/>
            <person name="Sreedasyam A."/>
            <person name="Maumus F."/>
            <person name="Tiley G.P."/>
            <person name="Fernandez-Pozo N."/>
            <person name="Barry K."/>
            <person name="Chen C."/>
            <person name="Wang M."/>
            <person name="Lipzen A."/>
            <person name="Daum C."/>
            <person name="Saski C.A."/>
            <person name="Payton A.C."/>
            <person name="Mcbreen J.C."/>
            <person name="Conrad R.E."/>
            <person name="Kollar L.M."/>
            <person name="Olsson S."/>
            <person name="Huttunen S."/>
            <person name="Landis J.B."/>
            <person name="Wickett N.J."/>
            <person name="Johnson M.G."/>
            <person name="Rensing S.A."/>
            <person name="Grimwood J."/>
            <person name="Schmutz J."/>
            <person name="Mcdaniel S.F."/>
        </authorList>
    </citation>
    <scope>NUCLEOTIDE SEQUENCE [LARGE SCALE GENOMIC DNA]</scope>
    <source>
        <strain evidence="18 19">R40</strain>
    </source>
</reference>
<gene>
    <name evidence="18" type="ORF">KC19_6G000100</name>
</gene>
<feature type="domain" description="DUF7152" evidence="17">
    <location>
        <begin position="1101"/>
        <end position="1197"/>
    </location>
</feature>
<sequence>MRDKPDDSTIAHSLPTHGFSSLDPIPPAPPCQITRHTAGEPPPRGLAGGMGIMSRPVLLALLASFLFLASLLQAASSDSILGCGGFVEASAALAKLRKPSAPKLDYSHITVELRTVDGLVKDSTQCAPNGYYFVPVYDKGTLSVQIRGPEGWSFEPSQVTVTVDENGCNGNEDINFRYTGFTLSGKVLGGVGGPSCAGQEEGPTGVKLTLTPVEGGEPVASVLTSAGGSYMFENLQTGRYKIVASHPDLIVEAKGSQEVELGWGNGEVEDIFFVSGYNLEGSVESQGNPVLGVQVYLYSDDVREMFCPQGAGSATPLPKPALCRAISDAEGKFVFSGVPCGMFTLVPYYRGENTLFDVSPSSVNATVGHNSIKISEPFQVTGFSVGGRVVDHEGTGLEGVKIEIGDTERATTDAEGYYKLDQVTLTYYTIQARKENYKFTSLQNFQVLPNMASIPEIKATHYQVCGSVHAVNPVHARKRQVALTHGPDGAKPQTTRTDDSGSFCFEVPPGDYRISPVTTIAENVSALIFSPVHMDVTVTKPLLDAIFTQAQVSISGVVRCKEACSSHVKITLSSVGSLDGKATSKQELNLSSNKFSFENVLPGKYKLEVQHKAKDSVREDDWCWVEKTLEVDVRTEDIKGLKFVQKGFWMHVTSTHAVSAFILHPQNEGTNVDLKKGWQQICLESPGVHELHFTDPYVFFGAHAFYFDTAKPSPLELVGQKYLLAGEVHIDSALYGTAHLLDDSLVIQVQSSDGRVVDLDNPARLISEPDDVNSHAVYEYSHWAELGMQLIFSAHHGRKEDSSSQILFYPREYQVHVTADQKQPQIPEFQGRPGIYVKGSVVPALDGVQITVVAGKDSLAGGLKAGDIAASTVTGSDGTYVAGPLYDDTTYFSQAALAGFHLKPLGDNHFSCQKLGQLVVKINPGESAEEILPSALLSLSGDDGYRKNAATLPGDPYAFTNLFPGSFYLRPLLKEYSFAPSAEAIELGSGETKEISFIARRIAYSVFGTVTSLSGKPEEGITVEARSDSRGYYEETITDSDGKYRLRGLLPNTKYTIRAVLKMDKPGLHRIERSSPSSVSVQVTSSDVKGVDFVVFEELPTTIVTGVVEGAQLERWQPNLRVEFSFISEPSRVERIINLPLSYFFEVQGLPRGKYVARVLFDRNERSHKFVSDTIEVDLETQSAAHVGPIRFTAEELLHKQELTPAPVVPVVVGVAVIALFASMPRLKDGYQWAVSGASGAGNSAVKKEAPNRKPITRTRRTF</sequence>
<dbReference type="SUPFAM" id="SSF49464">
    <property type="entry name" value="Carboxypeptidase regulatory domain-like"/>
    <property type="match status" value="2"/>
</dbReference>
<dbReference type="InterPro" id="IPR056190">
    <property type="entry name" value="NOMO_5th"/>
</dbReference>
<dbReference type="Pfam" id="PF22904">
    <property type="entry name" value="NOMO1-like_2nd"/>
    <property type="match status" value="1"/>
</dbReference>
<dbReference type="Pfam" id="PF22898">
    <property type="entry name" value="NOMO1-like_1st"/>
    <property type="match status" value="1"/>
</dbReference>
<evidence type="ECO:0000259" key="11">
    <source>
        <dbReference type="Pfam" id="PF22904"/>
    </source>
</evidence>
<keyword evidence="3" id="KW-0732">Signal</keyword>
<evidence type="ECO:0000259" key="17">
    <source>
        <dbReference type="Pfam" id="PF23662"/>
    </source>
</evidence>
<dbReference type="Pfam" id="PF23141">
    <property type="entry name" value="Ig_NOMO"/>
    <property type="match status" value="1"/>
</dbReference>
<keyword evidence="19" id="KW-1185">Reference proteome</keyword>
<feature type="domain" description="NOMO third transthyretin-like" evidence="13">
    <location>
        <begin position="321"/>
        <end position="381"/>
    </location>
</feature>
<dbReference type="InterPro" id="IPR013783">
    <property type="entry name" value="Ig-like_fold"/>
</dbReference>
<dbReference type="EMBL" id="CM026427">
    <property type="protein sequence ID" value="KAG0568172.1"/>
    <property type="molecule type" value="Genomic_DNA"/>
</dbReference>
<evidence type="ECO:0000259" key="10">
    <source>
        <dbReference type="Pfam" id="PF22902"/>
    </source>
</evidence>
<evidence type="ECO:0000259" key="9">
    <source>
        <dbReference type="Pfam" id="PF22898"/>
    </source>
</evidence>
<keyword evidence="4" id="KW-0256">Endoplasmic reticulum</keyword>
<evidence type="ECO:0000256" key="8">
    <source>
        <dbReference type="SAM" id="Phobius"/>
    </source>
</evidence>
<evidence type="ECO:0000259" key="14">
    <source>
        <dbReference type="Pfam" id="PF23194"/>
    </source>
</evidence>
<evidence type="ECO:0000259" key="12">
    <source>
        <dbReference type="Pfam" id="PF23141"/>
    </source>
</evidence>
<evidence type="ECO:0000256" key="1">
    <source>
        <dbReference type="ARBA" id="ARBA00004115"/>
    </source>
</evidence>
<dbReference type="AlphaFoldDB" id="A0A8T0HGL7"/>
<dbReference type="InterPro" id="IPR055074">
    <property type="entry name" value="NOMO1-3_2nd"/>
</dbReference>
<evidence type="ECO:0000256" key="7">
    <source>
        <dbReference type="SAM" id="MobiDB-lite"/>
    </source>
</evidence>
<dbReference type="InterPro" id="IPR055073">
    <property type="entry name" value="NOMO1-like_9th"/>
</dbReference>
<comment type="caution">
    <text evidence="18">The sequence shown here is derived from an EMBL/GenBank/DDBJ whole genome shotgun (WGS) entry which is preliminary data.</text>
</comment>
<feature type="domain" description="NOMO fifth transthyretin-like" evidence="14">
    <location>
        <begin position="463"/>
        <end position="545"/>
    </location>
</feature>
<dbReference type="Pfam" id="PF22902">
    <property type="entry name" value="NOMO1-like_9th"/>
    <property type="match status" value="1"/>
</dbReference>
<dbReference type="SUPFAM" id="SSF49478">
    <property type="entry name" value="Cna protein B-type domain"/>
    <property type="match status" value="1"/>
</dbReference>
<dbReference type="Gene3D" id="2.60.40.10">
    <property type="entry name" value="Immunoglobulins"/>
    <property type="match status" value="1"/>
</dbReference>
<organism evidence="18 19">
    <name type="scientific">Ceratodon purpureus</name>
    <name type="common">Fire moss</name>
    <name type="synonym">Dicranum purpureum</name>
    <dbReference type="NCBI Taxonomy" id="3225"/>
    <lineage>
        <taxon>Eukaryota</taxon>
        <taxon>Viridiplantae</taxon>
        <taxon>Streptophyta</taxon>
        <taxon>Embryophyta</taxon>
        <taxon>Bryophyta</taxon>
        <taxon>Bryophytina</taxon>
        <taxon>Bryopsida</taxon>
        <taxon>Dicranidae</taxon>
        <taxon>Pseudoditrichales</taxon>
        <taxon>Ditrichaceae</taxon>
        <taxon>Ceratodon</taxon>
    </lineage>
</organism>
<keyword evidence="2 8" id="KW-0812">Transmembrane</keyword>
<feature type="domain" description="NOMO-like ninth beta-sandwich" evidence="10">
    <location>
        <begin position="834"/>
        <end position="910"/>
    </location>
</feature>
<evidence type="ECO:0000256" key="4">
    <source>
        <dbReference type="ARBA" id="ARBA00022824"/>
    </source>
</evidence>
<feature type="domain" description="NOMO seventh transthyretin-like" evidence="12">
    <location>
        <begin position="649"/>
        <end position="721"/>
    </location>
</feature>
<dbReference type="InterPro" id="IPR008969">
    <property type="entry name" value="CarboxyPept-like_regulatory"/>
</dbReference>
<feature type="domain" description="NOMO second beta-sandwich" evidence="11">
    <location>
        <begin position="178"/>
        <end position="274"/>
    </location>
</feature>
<evidence type="ECO:0000256" key="5">
    <source>
        <dbReference type="ARBA" id="ARBA00022989"/>
    </source>
</evidence>
<dbReference type="InterPro" id="IPR051417">
    <property type="entry name" value="SDr/BOS_complex"/>
</dbReference>
<feature type="region of interest" description="Disordered" evidence="7">
    <location>
        <begin position="1"/>
        <end position="21"/>
    </location>
</feature>
<feature type="domain" description="NOMO sixth transthyretin-like" evidence="15">
    <location>
        <begin position="551"/>
        <end position="630"/>
    </location>
</feature>
<accession>A0A8T0HGL7</accession>
<dbReference type="Pfam" id="PF13620">
    <property type="entry name" value="CarboxypepD_reg"/>
    <property type="match status" value="2"/>
</dbReference>
<evidence type="ECO:0000259" key="13">
    <source>
        <dbReference type="Pfam" id="PF23193"/>
    </source>
</evidence>
<dbReference type="InterPro" id="IPR055075">
    <property type="entry name" value="NOMO-like_N"/>
</dbReference>